<gene>
    <name evidence="2" type="ORF">AFUS01_LOCUS26597</name>
</gene>
<proteinExistence type="predicted"/>
<organism evidence="2 3">
    <name type="scientific">Allacma fusca</name>
    <dbReference type="NCBI Taxonomy" id="39272"/>
    <lineage>
        <taxon>Eukaryota</taxon>
        <taxon>Metazoa</taxon>
        <taxon>Ecdysozoa</taxon>
        <taxon>Arthropoda</taxon>
        <taxon>Hexapoda</taxon>
        <taxon>Collembola</taxon>
        <taxon>Symphypleona</taxon>
        <taxon>Sminthuridae</taxon>
        <taxon>Allacma</taxon>
    </lineage>
</organism>
<dbReference type="EMBL" id="CAJVCH010357372">
    <property type="protein sequence ID" value="CAG7815952.1"/>
    <property type="molecule type" value="Genomic_DNA"/>
</dbReference>
<comment type="caution">
    <text evidence="2">The sequence shown here is derived from an EMBL/GenBank/DDBJ whole genome shotgun (WGS) entry which is preliminary data.</text>
</comment>
<keyword evidence="3" id="KW-1185">Reference proteome</keyword>
<sequence length="108" mass="12433">MRNRNWEMYIIRSFCDRIQPPSRFSDSRDLSDGDEHEMGLMVGELTTTTIPSSSLITTTTQDSRLPINFGSMKRAHNKSRHPPPVPPSSIHPQQQQQQRKGQTYHIDV</sequence>
<reference evidence="2" key="1">
    <citation type="submission" date="2021-06" db="EMBL/GenBank/DDBJ databases">
        <authorList>
            <person name="Hodson N. C."/>
            <person name="Mongue J. A."/>
            <person name="Jaron S. K."/>
        </authorList>
    </citation>
    <scope>NUCLEOTIDE SEQUENCE</scope>
</reference>
<evidence type="ECO:0000313" key="2">
    <source>
        <dbReference type="EMBL" id="CAG7815952.1"/>
    </source>
</evidence>
<accession>A0A8J2PB02</accession>
<protein>
    <submittedName>
        <fullName evidence="2">Uncharacterized protein</fullName>
    </submittedName>
</protein>
<feature type="region of interest" description="Disordered" evidence="1">
    <location>
        <begin position="57"/>
        <end position="108"/>
    </location>
</feature>
<name>A0A8J2PB02_9HEXA</name>
<evidence type="ECO:0000256" key="1">
    <source>
        <dbReference type="SAM" id="MobiDB-lite"/>
    </source>
</evidence>
<dbReference type="Proteomes" id="UP000708208">
    <property type="component" value="Unassembled WGS sequence"/>
</dbReference>
<evidence type="ECO:0000313" key="3">
    <source>
        <dbReference type="Proteomes" id="UP000708208"/>
    </source>
</evidence>
<dbReference type="AlphaFoldDB" id="A0A8J2PB02"/>